<proteinExistence type="predicted"/>
<dbReference type="OrthoDB" id="8954335at2759"/>
<gene>
    <name evidence="3" type="ORF">MMYC01_202677</name>
</gene>
<dbReference type="GO" id="GO:0005525">
    <property type="term" value="F:GTP binding"/>
    <property type="evidence" value="ECO:0007669"/>
    <property type="project" value="InterPro"/>
</dbReference>
<dbReference type="Pfam" id="PF01926">
    <property type="entry name" value="MMR_HSR1"/>
    <property type="match status" value="1"/>
</dbReference>
<dbReference type="CDD" id="cd00882">
    <property type="entry name" value="Ras_like_GTPase"/>
    <property type="match status" value="1"/>
</dbReference>
<evidence type="ECO:0000259" key="2">
    <source>
        <dbReference type="Pfam" id="PF01926"/>
    </source>
</evidence>
<feature type="region of interest" description="Disordered" evidence="1">
    <location>
        <begin position="355"/>
        <end position="386"/>
    </location>
</feature>
<dbReference type="InterPro" id="IPR027417">
    <property type="entry name" value="P-loop_NTPase"/>
</dbReference>
<comment type="caution">
    <text evidence="3">The sequence shown here is derived from an EMBL/GenBank/DDBJ whole genome shotgun (WGS) entry which is preliminary data.</text>
</comment>
<keyword evidence="4" id="KW-1185">Reference proteome</keyword>
<dbReference type="SUPFAM" id="SSF52540">
    <property type="entry name" value="P-loop containing nucleoside triphosphate hydrolases"/>
    <property type="match status" value="1"/>
</dbReference>
<feature type="compositionally biased region" description="Basic and acidic residues" evidence="1">
    <location>
        <begin position="355"/>
        <end position="385"/>
    </location>
</feature>
<dbReference type="InterPro" id="IPR006073">
    <property type="entry name" value="GTP-bd"/>
</dbReference>
<reference evidence="3 4" key="1">
    <citation type="journal article" date="2016" name="Genome Announc.">
        <title>Genome Sequence of Madurella mycetomatis mm55, Isolated from a Human Mycetoma Case in Sudan.</title>
        <authorList>
            <person name="Smit S."/>
            <person name="Derks M.F."/>
            <person name="Bervoets S."/>
            <person name="Fahal A."/>
            <person name="van Leeuwen W."/>
            <person name="van Belkum A."/>
            <person name="van de Sande W.W."/>
        </authorList>
    </citation>
    <scope>NUCLEOTIDE SEQUENCE [LARGE SCALE GENOMIC DNA]</scope>
    <source>
        <strain evidence="4">mm55</strain>
    </source>
</reference>
<dbReference type="Gene3D" id="3.40.50.300">
    <property type="entry name" value="P-loop containing nucleotide triphosphate hydrolases"/>
    <property type="match status" value="1"/>
</dbReference>
<evidence type="ECO:0000256" key="1">
    <source>
        <dbReference type="SAM" id="MobiDB-lite"/>
    </source>
</evidence>
<evidence type="ECO:0000313" key="3">
    <source>
        <dbReference type="EMBL" id="KXX80610.1"/>
    </source>
</evidence>
<dbReference type="VEuPathDB" id="FungiDB:MMYC01_202677"/>
<protein>
    <submittedName>
        <fullName evidence="3">GTP-binding protein A</fullName>
    </submittedName>
</protein>
<sequence length="433" mass="48634">MGQNQSQPGPVNGAPKENGHLKSVHFTEPSRQSAELTVAEDSTDQTLKSAEFSVQTKELSVETTELSAQTADLSTQVTELSDQFTEPLEQISDPSEEVSDQAVPIPNIGPDDAVIAVVGLTGVGKSTFISHFSDAAVIGNDLKSCTASISIHPTCIEGEDVYLVDTPGFDDTNRTDTDILEEIASWLERSYDANIRLAGIVYLHRIQDNRFSGSSTRNIHLFRELCGRDSLASVVLATTMWDTLPIDKAEEREEELKTKTEYWGDLVQHGCAVLRQDDGAASAQRIIRHILDQRRPVTLQIQEEIAEGMDLHETGAGRVLKEELEKQQEMYEAKMALLEGQLKKIAADLVNLRDAQADKEKKAKEDRERQDRERQKDNEKRELNREMLINELKQELNGLKEEVESTKLKQERTEAEYREFTSKKSVWDMCTVM</sequence>
<dbReference type="AlphaFoldDB" id="A0A175WBH8"/>
<dbReference type="EMBL" id="LCTW02000055">
    <property type="protein sequence ID" value="KXX80610.1"/>
    <property type="molecule type" value="Genomic_DNA"/>
</dbReference>
<evidence type="ECO:0000313" key="4">
    <source>
        <dbReference type="Proteomes" id="UP000078237"/>
    </source>
</evidence>
<feature type="region of interest" description="Disordered" evidence="1">
    <location>
        <begin position="1"/>
        <end position="46"/>
    </location>
</feature>
<organism evidence="3 4">
    <name type="scientific">Madurella mycetomatis</name>
    <dbReference type="NCBI Taxonomy" id="100816"/>
    <lineage>
        <taxon>Eukaryota</taxon>
        <taxon>Fungi</taxon>
        <taxon>Dikarya</taxon>
        <taxon>Ascomycota</taxon>
        <taxon>Pezizomycotina</taxon>
        <taxon>Sordariomycetes</taxon>
        <taxon>Sordariomycetidae</taxon>
        <taxon>Sordariales</taxon>
        <taxon>Sordariales incertae sedis</taxon>
        <taxon>Madurella</taxon>
    </lineage>
</organism>
<name>A0A175WBH8_9PEZI</name>
<dbReference type="Proteomes" id="UP000078237">
    <property type="component" value="Unassembled WGS sequence"/>
</dbReference>
<feature type="domain" description="G" evidence="2">
    <location>
        <begin position="115"/>
        <end position="205"/>
    </location>
</feature>
<accession>A0A175WBH8</accession>